<keyword evidence="2" id="KW-0489">Methyltransferase</keyword>
<organism evidence="2 3">
    <name type="scientific">Streptomyces albiaxialis</name>
    <dbReference type="NCBI Taxonomy" id="329523"/>
    <lineage>
        <taxon>Bacteria</taxon>
        <taxon>Bacillati</taxon>
        <taxon>Actinomycetota</taxon>
        <taxon>Actinomycetes</taxon>
        <taxon>Kitasatosporales</taxon>
        <taxon>Streptomycetaceae</taxon>
        <taxon>Streptomyces</taxon>
    </lineage>
</organism>
<dbReference type="SUPFAM" id="SSF53335">
    <property type="entry name" value="S-adenosyl-L-methionine-dependent methyltransferases"/>
    <property type="match status" value="1"/>
</dbReference>
<dbReference type="Pfam" id="PF13578">
    <property type="entry name" value="Methyltransf_24"/>
    <property type="match status" value="1"/>
</dbReference>
<protein>
    <submittedName>
        <fullName evidence="2">Class I SAM-dependent methyltransferase</fullName>
    </submittedName>
</protein>
<evidence type="ECO:0000256" key="1">
    <source>
        <dbReference type="SAM" id="MobiDB-lite"/>
    </source>
</evidence>
<keyword evidence="3" id="KW-1185">Reference proteome</keyword>
<keyword evidence="2" id="KW-0808">Transferase</keyword>
<proteinExistence type="predicted"/>
<dbReference type="GO" id="GO:0032259">
    <property type="term" value="P:methylation"/>
    <property type="evidence" value="ECO:0007669"/>
    <property type="project" value="UniProtKB-KW"/>
</dbReference>
<evidence type="ECO:0000313" key="3">
    <source>
        <dbReference type="Proteomes" id="UP001500016"/>
    </source>
</evidence>
<dbReference type="GO" id="GO:0008168">
    <property type="term" value="F:methyltransferase activity"/>
    <property type="evidence" value="ECO:0007669"/>
    <property type="project" value="UniProtKB-KW"/>
</dbReference>
<dbReference type="InterPro" id="IPR029063">
    <property type="entry name" value="SAM-dependent_MTases_sf"/>
</dbReference>
<dbReference type="EMBL" id="BAAAPE010000013">
    <property type="protein sequence ID" value="GAA2091452.1"/>
    <property type="molecule type" value="Genomic_DNA"/>
</dbReference>
<evidence type="ECO:0000313" key="2">
    <source>
        <dbReference type="EMBL" id="GAA2091452.1"/>
    </source>
</evidence>
<accession>A0ABN2WHT1</accession>
<dbReference type="Gene3D" id="3.40.50.150">
    <property type="entry name" value="Vaccinia Virus protein VP39"/>
    <property type="match status" value="1"/>
</dbReference>
<dbReference type="Proteomes" id="UP001500016">
    <property type="component" value="Unassembled WGS sequence"/>
</dbReference>
<dbReference type="RefSeq" id="WP_344532192.1">
    <property type="nucleotide sequence ID" value="NZ_BAAAPE010000013.1"/>
</dbReference>
<sequence>MSTAPVADGKRAPLTHEELPAPRSFDDVPGWFYRTDLILFDWFLDRQRRIGERGDLLEMGAYMGKSAVMMQSYLRPEETFTVCDLFDSDAAPDEANGREMRGSYSTLTRRAFEANFLSFHDELPRVVQAPTSVVPDEIAPGSCRYVHVDASHLYAHVRGDIQAACQALTPEGVVVLDDYRSEHTPGVACATWQAVLESGLRPICVSGHKFYGTWGDPGPWQDELHAALRERGKCWLQWQEVAGHRLLLVGARKADAPPLPPSRHGKVAHGEPARNGGGGGGRKAAKKVAADLLPPVVTRALVKARGNGRK</sequence>
<reference evidence="2 3" key="1">
    <citation type="journal article" date="2019" name="Int. J. Syst. Evol. Microbiol.">
        <title>The Global Catalogue of Microorganisms (GCM) 10K type strain sequencing project: providing services to taxonomists for standard genome sequencing and annotation.</title>
        <authorList>
            <consortium name="The Broad Institute Genomics Platform"/>
            <consortium name="The Broad Institute Genome Sequencing Center for Infectious Disease"/>
            <person name="Wu L."/>
            <person name="Ma J."/>
        </authorList>
    </citation>
    <scope>NUCLEOTIDE SEQUENCE [LARGE SCALE GENOMIC DNA]</scope>
    <source>
        <strain evidence="2 3">JCM 15478</strain>
    </source>
</reference>
<name>A0ABN2WHT1_9ACTN</name>
<feature type="region of interest" description="Disordered" evidence="1">
    <location>
        <begin position="255"/>
        <end position="289"/>
    </location>
</feature>
<comment type="caution">
    <text evidence="2">The sequence shown here is derived from an EMBL/GenBank/DDBJ whole genome shotgun (WGS) entry which is preliminary data.</text>
</comment>
<gene>
    <name evidence="2" type="ORF">GCM10009801_57430</name>
</gene>